<dbReference type="Gene3D" id="1.20.120.1810">
    <property type="match status" value="1"/>
</dbReference>
<dbReference type="STRING" id="1090615.SAMN04515671_4290"/>
<dbReference type="SUPFAM" id="SSF88946">
    <property type="entry name" value="Sigma2 domain of RNA polymerase sigma factors"/>
    <property type="match status" value="1"/>
</dbReference>
<name>A0A1H0SU28_9ACTN</name>
<dbReference type="GO" id="GO:0003677">
    <property type="term" value="F:DNA binding"/>
    <property type="evidence" value="ECO:0007669"/>
    <property type="project" value="UniProtKB-KW"/>
</dbReference>
<dbReference type="PRINTS" id="PR00046">
    <property type="entry name" value="SIGMA70FCT"/>
</dbReference>
<dbReference type="InterPro" id="IPR007627">
    <property type="entry name" value="RNA_pol_sigma70_r2"/>
</dbReference>
<dbReference type="PANTHER" id="PTHR30385:SF4">
    <property type="entry name" value="RNA POLYMERASE SIGMA-E FACTOR"/>
    <property type="match status" value="1"/>
</dbReference>
<dbReference type="SUPFAM" id="SSF88659">
    <property type="entry name" value="Sigma3 and sigma4 domains of RNA polymerase sigma factors"/>
    <property type="match status" value="2"/>
</dbReference>
<accession>A0A1H0SU28</accession>
<dbReference type="InterPro" id="IPR014284">
    <property type="entry name" value="RNA_pol_sigma-70_dom"/>
</dbReference>
<reference evidence="7 8" key="1">
    <citation type="submission" date="2016-10" db="EMBL/GenBank/DDBJ databases">
        <authorList>
            <person name="de Groot N.N."/>
        </authorList>
    </citation>
    <scope>NUCLEOTIDE SEQUENCE [LARGE SCALE GENOMIC DNA]</scope>
    <source>
        <strain evidence="8">P4-7,KCTC 19426,CECT 7604</strain>
    </source>
</reference>
<evidence type="ECO:0000259" key="5">
    <source>
        <dbReference type="Pfam" id="PF04542"/>
    </source>
</evidence>
<evidence type="ECO:0000256" key="3">
    <source>
        <dbReference type="ARBA" id="ARBA00023125"/>
    </source>
</evidence>
<dbReference type="EMBL" id="LT629710">
    <property type="protein sequence ID" value="SDP45184.1"/>
    <property type="molecule type" value="Genomic_DNA"/>
</dbReference>
<dbReference type="InterPro" id="IPR036388">
    <property type="entry name" value="WH-like_DNA-bd_sf"/>
</dbReference>
<protein>
    <submittedName>
        <fullName evidence="7">RNA polymerase sigma-B factor</fullName>
    </submittedName>
</protein>
<dbReference type="Gene3D" id="1.10.10.10">
    <property type="entry name" value="Winged helix-like DNA-binding domain superfamily/Winged helix DNA-binding domain"/>
    <property type="match status" value="2"/>
</dbReference>
<keyword evidence="2" id="KW-0731">Sigma factor</keyword>
<feature type="domain" description="RNA polymerase sigma-70 region 2" evidence="5">
    <location>
        <begin position="47"/>
        <end position="111"/>
    </location>
</feature>
<evidence type="ECO:0000313" key="7">
    <source>
        <dbReference type="EMBL" id="SDP45184.1"/>
    </source>
</evidence>
<dbReference type="PANTHER" id="PTHR30385">
    <property type="entry name" value="SIGMA FACTOR F FLAGELLAR"/>
    <property type="match status" value="1"/>
</dbReference>
<dbReference type="CDD" id="cd06171">
    <property type="entry name" value="Sigma70_r4"/>
    <property type="match status" value="1"/>
</dbReference>
<dbReference type="AlphaFoldDB" id="A0A1H0SU28"/>
<keyword evidence="1" id="KW-0805">Transcription regulation</keyword>
<dbReference type="InterPro" id="IPR000943">
    <property type="entry name" value="RNA_pol_sigma70"/>
</dbReference>
<evidence type="ECO:0000313" key="8">
    <source>
        <dbReference type="Proteomes" id="UP000198741"/>
    </source>
</evidence>
<keyword evidence="3" id="KW-0238">DNA-binding</keyword>
<dbReference type="OrthoDB" id="9804285at2"/>
<dbReference type="InterPro" id="IPR007630">
    <property type="entry name" value="RNA_pol_sigma70_r4"/>
</dbReference>
<sequence>MSTVVRTTNQRHTDAEQRAGLERLVKARADGSAAAVRAAEHDVICSHLTVATTLARRYRNRGVDFEDLHQLARLGLVKAVKRWRPEVGTDFLPFAFPTIIGEMKRFFRDHGTMIRIPRAMQELRAEASALSADLEQYLGRPATDAEVAAAAGVDVDEMRKQRAAAASCRMLSTDLQSVNDRVVEHASPEADHDLEQAENLMILQRALAALPEREREVLWLRYFEDKSQQQISEAIGVSQMQISRILRATLTRLKAQMSADGEGSELMLQLSA</sequence>
<gene>
    <name evidence="7" type="ORF">SAMN04515671_4290</name>
</gene>
<keyword evidence="8" id="KW-1185">Reference proteome</keyword>
<dbReference type="Pfam" id="PF04542">
    <property type="entry name" value="Sigma70_r2"/>
    <property type="match status" value="1"/>
</dbReference>
<evidence type="ECO:0000256" key="2">
    <source>
        <dbReference type="ARBA" id="ARBA00023082"/>
    </source>
</evidence>
<dbReference type="GO" id="GO:0006352">
    <property type="term" value="P:DNA-templated transcription initiation"/>
    <property type="evidence" value="ECO:0007669"/>
    <property type="project" value="InterPro"/>
</dbReference>
<dbReference type="RefSeq" id="WP_090480227.1">
    <property type="nucleotide sequence ID" value="NZ_LT629710.1"/>
</dbReference>
<evidence type="ECO:0000256" key="4">
    <source>
        <dbReference type="ARBA" id="ARBA00023163"/>
    </source>
</evidence>
<keyword evidence="4" id="KW-0804">Transcription</keyword>
<dbReference type="GO" id="GO:0016987">
    <property type="term" value="F:sigma factor activity"/>
    <property type="evidence" value="ECO:0007669"/>
    <property type="project" value="UniProtKB-KW"/>
</dbReference>
<feature type="domain" description="RNA polymerase sigma-70 region 4" evidence="6">
    <location>
        <begin position="206"/>
        <end position="254"/>
    </location>
</feature>
<dbReference type="Proteomes" id="UP000198741">
    <property type="component" value="Chromosome I"/>
</dbReference>
<evidence type="ECO:0000256" key="1">
    <source>
        <dbReference type="ARBA" id="ARBA00023015"/>
    </source>
</evidence>
<dbReference type="InterPro" id="IPR013325">
    <property type="entry name" value="RNA_pol_sigma_r2"/>
</dbReference>
<dbReference type="NCBIfam" id="TIGR02937">
    <property type="entry name" value="sigma70-ECF"/>
    <property type="match status" value="1"/>
</dbReference>
<proteinExistence type="predicted"/>
<evidence type="ECO:0000259" key="6">
    <source>
        <dbReference type="Pfam" id="PF04545"/>
    </source>
</evidence>
<organism evidence="7 8">
    <name type="scientific">Nakamurella panacisegetis</name>
    <dbReference type="NCBI Taxonomy" id="1090615"/>
    <lineage>
        <taxon>Bacteria</taxon>
        <taxon>Bacillati</taxon>
        <taxon>Actinomycetota</taxon>
        <taxon>Actinomycetes</taxon>
        <taxon>Nakamurellales</taxon>
        <taxon>Nakamurellaceae</taxon>
        <taxon>Nakamurella</taxon>
    </lineage>
</organism>
<dbReference type="Pfam" id="PF04545">
    <property type="entry name" value="Sigma70_r4"/>
    <property type="match status" value="1"/>
</dbReference>
<dbReference type="InterPro" id="IPR013324">
    <property type="entry name" value="RNA_pol_sigma_r3/r4-like"/>
</dbReference>